<dbReference type="Proteomes" id="UP000282312">
    <property type="component" value="Unassembled WGS sequence"/>
</dbReference>
<dbReference type="InterPro" id="IPR013783">
    <property type="entry name" value="Ig-like_fold"/>
</dbReference>
<proteinExistence type="predicted"/>
<keyword evidence="3" id="KW-1185">Reference proteome</keyword>
<protein>
    <recommendedName>
        <fullName evidence="1">Bacterial Ig-like domain-containing protein</fullName>
    </recommendedName>
</protein>
<accession>A0A3N9WFN4</accession>
<dbReference type="InterPro" id="IPR032109">
    <property type="entry name" value="Big_3_5"/>
</dbReference>
<dbReference type="Pfam" id="PF16640">
    <property type="entry name" value="Big_3_5"/>
    <property type="match status" value="1"/>
</dbReference>
<evidence type="ECO:0000313" key="3">
    <source>
        <dbReference type="Proteomes" id="UP000282312"/>
    </source>
</evidence>
<dbReference type="AlphaFoldDB" id="A0A3N9WFN4"/>
<reference evidence="2 3" key="1">
    <citation type="submission" date="2018-05" db="EMBL/GenBank/DDBJ databases">
        <title>Micromonospora from Atacama Desert.</title>
        <authorList>
            <person name="Carro L."/>
            <person name="Goodfellow M."/>
            <person name="Klenk H.-P."/>
        </authorList>
    </citation>
    <scope>NUCLEOTIDE SEQUENCE [LARGE SCALE GENOMIC DNA]</scope>
    <source>
        <strain evidence="2 3">LB39</strain>
    </source>
</reference>
<name>A0A3N9WFN4_9ACTN</name>
<dbReference type="PANTHER" id="PTHR48098">
    <property type="entry name" value="ENTEROCHELIN ESTERASE-RELATED"/>
    <property type="match status" value="1"/>
</dbReference>
<dbReference type="Gene3D" id="2.60.40.10">
    <property type="entry name" value="Immunoglobulins"/>
    <property type="match status" value="2"/>
</dbReference>
<dbReference type="InterPro" id="IPR029058">
    <property type="entry name" value="AB_hydrolase_fold"/>
</dbReference>
<evidence type="ECO:0000259" key="1">
    <source>
        <dbReference type="Pfam" id="PF16640"/>
    </source>
</evidence>
<evidence type="ECO:0000313" key="2">
    <source>
        <dbReference type="EMBL" id="RQW99713.1"/>
    </source>
</evidence>
<feature type="domain" description="Bacterial Ig-like" evidence="1">
    <location>
        <begin position="479"/>
        <end position="562"/>
    </location>
</feature>
<dbReference type="Gene3D" id="3.40.50.1820">
    <property type="entry name" value="alpha/beta hydrolase"/>
    <property type="match status" value="1"/>
</dbReference>
<sequence>MLALALLHRPLLVSLRLTIEWSVGRSVRSDHKPKREQDMPVALPRPLMPAPTRRLMLALLAAITVTAGTVAAPAASAAPPAPPAPLGPTVTRTDQAPTGYTVTFRYQAPEDVQQVHVYGDWFYSRPENIDCQDCGDARPPAEWQPGDVAATPWHIQAMRKGPDGVWTFTTPLPAGTFRYAFTHDCTNELATGCALHDDPANRWQIQPQYPGAPGAVRSTIYVPASKKFPTYDTGYQAPVAKVGQLESRRYTSPLSTNPAGVHDIVVYLPHGYDPNRATPYPTLYLSHGSGDHSTAWTMQGVAHLILENAIKDRAAQPMVIVSTDFNGLPGGNEGYVNELRNNIFPFVEQNYHVSARPQDRAFAGFSAGGSRAYTIMYNHTDLFGYHAAWSAGGPAATQAQVDSMKAVAGGIMIGTGLQDRLGNIAENSQRNAAALRAAGVELDEFNVPGVHTWHVWRPLLDHYLRTLTFRSTTTDLDVTTSSAGASHITKVTATATVGAVSASTSAPSGTVDFFAGDTHLGSARVHDGVAQLKKTVHGELNAPVVARYQGDKLFNDSESAPVDAR</sequence>
<dbReference type="InterPro" id="IPR050583">
    <property type="entry name" value="Mycobacterial_A85_antigen"/>
</dbReference>
<dbReference type="Pfam" id="PF00756">
    <property type="entry name" value="Esterase"/>
    <property type="match status" value="1"/>
</dbReference>
<dbReference type="EMBL" id="QGSZ01000263">
    <property type="protein sequence ID" value="RQW99713.1"/>
    <property type="molecule type" value="Genomic_DNA"/>
</dbReference>
<dbReference type="GO" id="GO:0005975">
    <property type="term" value="P:carbohydrate metabolic process"/>
    <property type="evidence" value="ECO:0007669"/>
    <property type="project" value="UniProtKB-ARBA"/>
</dbReference>
<organism evidence="2 3">
    <name type="scientific">Micromonospora inaquosa</name>
    <dbReference type="NCBI Taxonomy" id="2203716"/>
    <lineage>
        <taxon>Bacteria</taxon>
        <taxon>Bacillati</taxon>
        <taxon>Actinomycetota</taxon>
        <taxon>Actinomycetes</taxon>
        <taxon>Micromonosporales</taxon>
        <taxon>Micromonosporaceae</taxon>
        <taxon>Micromonospora</taxon>
    </lineage>
</organism>
<gene>
    <name evidence="2" type="ORF">DLJ59_23710</name>
</gene>
<comment type="caution">
    <text evidence="2">The sequence shown here is derived from an EMBL/GenBank/DDBJ whole genome shotgun (WGS) entry which is preliminary data.</text>
</comment>
<dbReference type="SUPFAM" id="SSF53474">
    <property type="entry name" value="alpha/beta-Hydrolases"/>
    <property type="match status" value="1"/>
</dbReference>
<dbReference type="InterPro" id="IPR000801">
    <property type="entry name" value="Esterase-like"/>
</dbReference>